<dbReference type="OrthoDB" id="2507030at2759"/>
<proteinExistence type="predicted"/>
<protein>
    <submittedName>
        <fullName evidence="2">Uncharacterized protein</fullName>
    </submittedName>
</protein>
<dbReference type="AlphaFoldDB" id="A0A2N5V4N6"/>
<evidence type="ECO:0000313" key="1">
    <source>
        <dbReference type="EMBL" id="PLW38780.1"/>
    </source>
</evidence>
<dbReference type="EMBL" id="PGCJ01000132">
    <property type="protein sequence ID" value="PLW44940.1"/>
    <property type="molecule type" value="Genomic_DNA"/>
</dbReference>
<dbReference type="Proteomes" id="UP000235388">
    <property type="component" value="Unassembled WGS sequence"/>
</dbReference>
<dbReference type="STRING" id="200324.A0A2N5V4N6"/>
<sequence length="209" mass="24961">MKLLKSKWNSYNIKANYYNKNFSTGLLFSTPNFNEMKSFALDDIFWNMFSLSHPNEPWANDQHVIEGIEALLKLNHCKDELRRIAREARQAVVWGIEKFKSLDNLWRLLVQDPQSKIENREGQQNISEICSKHKFPRRKYVHTDQNQPNIKHQWIELIKNCQSVWEKLSRGSSVIFDFENPEEQQEEEILQEDLEEIEDDSDLEYVEIE</sequence>
<dbReference type="Proteomes" id="UP000235392">
    <property type="component" value="Unassembled WGS sequence"/>
</dbReference>
<gene>
    <name evidence="2" type="ORF">PCANC_13496</name>
    <name evidence="1" type="ORF">PCASD_12589</name>
</gene>
<reference evidence="3 4" key="1">
    <citation type="submission" date="2017-11" db="EMBL/GenBank/DDBJ databases">
        <title>De novo assembly and phasing of dikaryotic genomes from two isolates of Puccinia coronata f. sp. avenae, the causal agent of oat crown rust.</title>
        <authorList>
            <person name="Miller M.E."/>
            <person name="Zhang Y."/>
            <person name="Omidvar V."/>
            <person name="Sperschneider J."/>
            <person name="Schwessinger B."/>
            <person name="Raley C."/>
            <person name="Palmer J.M."/>
            <person name="Garnica D."/>
            <person name="Upadhyaya N."/>
            <person name="Rathjen J."/>
            <person name="Taylor J.M."/>
            <person name="Park R.F."/>
            <person name="Dodds P.N."/>
            <person name="Hirsch C.D."/>
            <person name="Kianian S.F."/>
            <person name="Figueroa M."/>
        </authorList>
    </citation>
    <scope>NUCLEOTIDE SEQUENCE [LARGE SCALE GENOMIC DNA]</scope>
    <source>
        <strain evidence="2">12NC29</strain>
        <strain evidence="1">12SD80</strain>
    </source>
</reference>
<dbReference type="EMBL" id="PGCI01000123">
    <property type="protein sequence ID" value="PLW38780.1"/>
    <property type="molecule type" value="Genomic_DNA"/>
</dbReference>
<name>A0A2N5V4N6_9BASI</name>
<comment type="caution">
    <text evidence="2">The sequence shown here is derived from an EMBL/GenBank/DDBJ whole genome shotgun (WGS) entry which is preliminary data.</text>
</comment>
<dbReference type="PANTHER" id="PTHR33096">
    <property type="entry name" value="CXC2 DOMAIN-CONTAINING PROTEIN"/>
    <property type="match status" value="1"/>
</dbReference>
<keyword evidence="3" id="KW-1185">Reference proteome</keyword>
<dbReference type="PANTHER" id="PTHR33096:SF1">
    <property type="entry name" value="CXC1-LIKE CYSTEINE CLUSTER ASSOCIATED WITH KDZ TRANSPOSASES DOMAIN-CONTAINING PROTEIN"/>
    <property type="match status" value="1"/>
</dbReference>
<evidence type="ECO:0000313" key="2">
    <source>
        <dbReference type="EMBL" id="PLW44940.1"/>
    </source>
</evidence>
<evidence type="ECO:0000313" key="4">
    <source>
        <dbReference type="Proteomes" id="UP000235392"/>
    </source>
</evidence>
<accession>A0A2N5V4N6</accession>
<organism evidence="2 3">
    <name type="scientific">Puccinia coronata f. sp. avenae</name>
    <dbReference type="NCBI Taxonomy" id="200324"/>
    <lineage>
        <taxon>Eukaryota</taxon>
        <taxon>Fungi</taxon>
        <taxon>Dikarya</taxon>
        <taxon>Basidiomycota</taxon>
        <taxon>Pucciniomycotina</taxon>
        <taxon>Pucciniomycetes</taxon>
        <taxon>Pucciniales</taxon>
        <taxon>Pucciniaceae</taxon>
        <taxon>Puccinia</taxon>
    </lineage>
</organism>
<evidence type="ECO:0000313" key="3">
    <source>
        <dbReference type="Proteomes" id="UP000235388"/>
    </source>
</evidence>